<evidence type="ECO:0008006" key="4">
    <source>
        <dbReference type="Google" id="ProtNLM"/>
    </source>
</evidence>
<feature type="transmembrane region" description="Helical" evidence="1">
    <location>
        <begin position="203"/>
        <end position="226"/>
    </location>
</feature>
<evidence type="ECO:0000313" key="3">
    <source>
        <dbReference type="Proteomes" id="UP000054078"/>
    </source>
</evidence>
<feature type="transmembrane region" description="Helical" evidence="1">
    <location>
        <begin position="233"/>
        <end position="254"/>
    </location>
</feature>
<keyword evidence="1" id="KW-0812">Transmembrane</keyword>
<feature type="transmembrane region" description="Helical" evidence="1">
    <location>
        <begin position="95"/>
        <end position="114"/>
    </location>
</feature>
<dbReference type="EMBL" id="LOJF01000012">
    <property type="protein sequence ID" value="KUH57650.1"/>
    <property type="molecule type" value="Genomic_DNA"/>
</dbReference>
<reference evidence="2 3" key="1">
    <citation type="submission" date="2015-12" db="EMBL/GenBank/DDBJ databases">
        <title>Draft Genome Sequence of Olsenella scatoligenes SK9K4T; a Producer of 3-Methylindole- (skatole) and 4-Methylphenol- (p-cresol) Isolated from Pig Feces.</title>
        <authorList>
            <person name="Li X."/>
            <person name="Borg B."/>
            <person name="Canibe N."/>
        </authorList>
    </citation>
    <scope>NUCLEOTIDE SEQUENCE [LARGE SCALE GENOMIC DNA]</scope>
    <source>
        <strain evidence="2 3">SK9K4</strain>
    </source>
</reference>
<name>A0A100YTY5_TRASO</name>
<gene>
    <name evidence="2" type="ORF">AUL39_10060</name>
</gene>
<evidence type="ECO:0000256" key="1">
    <source>
        <dbReference type="SAM" id="Phobius"/>
    </source>
</evidence>
<keyword evidence="1" id="KW-1133">Transmembrane helix</keyword>
<feature type="transmembrane region" description="Helical" evidence="1">
    <location>
        <begin position="12"/>
        <end position="33"/>
    </location>
</feature>
<comment type="caution">
    <text evidence="2">The sequence shown here is derived from an EMBL/GenBank/DDBJ whole genome shotgun (WGS) entry which is preliminary data.</text>
</comment>
<accession>A0A100YTY5</accession>
<dbReference type="AlphaFoldDB" id="A0A100YTY5"/>
<keyword evidence="1" id="KW-0472">Membrane</keyword>
<evidence type="ECO:0000313" key="2">
    <source>
        <dbReference type="EMBL" id="KUH57650.1"/>
    </source>
</evidence>
<feature type="transmembrane region" description="Helical" evidence="1">
    <location>
        <begin position="64"/>
        <end position="83"/>
    </location>
</feature>
<dbReference type="RefSeq" id="WP_059055902.1">
    <property type="nucleotide sequence ID" value="NZ_LOJF01000012.1"/>
</dbReference>
<sequence length="610" mass="67164">MSRSDDTFARKVIAGACAGGVLLCLALLAMQVFGSMPSPKPGSAMLLRWSPFRPPDSYSVGPSATSGFMILMAPAAALWGFSVHMRCSDAQIRHCLKGVALLVGLWMLDVLIKYRCPINSPQLIAFLWYLYYVPMTFIPLLCLLCALRAAALDARPWAVFLRRVAWATSAAIIALVLTNGMHLQVFSVDISRSDWQEAYIYNWGYWLAVAVYAAEYLGFFALLFAASRRRLHGVIALLVMTAVPFVAYCLMYALRNELAIKTNFSLNYSLIVVMLLELALDLGLLPSYSWYGEAFSRLPLDLKVVDRDGSVAFATNSAGPVPAPVFDLTLRVAQSRTHDRVTRFRTSAIPHTLFKVYGVSGGAALLGEDVALLDERRRVLTARQERLRRSNEVLRHESGVRRELWRLESEERLLSSIEGSISDKVSHMRELLAALPKGSEADERAQRRDMLTEVKLLVAYCKRKGALVLSERSNPEFDRDRLQLVFNETASDLRSIGVDCAAVVNLDGELPSAVVSVLYDCLYDVASVALFAVDPILMLFVSGDERHVEMRAALDVAQMDAARLEAAAASLREDLKGSRGTLSLELSPTSLNAAIRMPVGDAARGGGGDK</sequence>
<dbReference type="Proteomes" id="UP000054078">
    <property type="component" value="Unassembled WGS sequence"/>
</dbReference>
<protein>
    <recommendedName>
        <fullName evidence="4">Histidine kinase N-terminal 7TM region domain-containing protein</fullName>
    </recommendedName>
</protein>
<organism evidence="2 3">
    <name type="scientific">Tractidigestivibacter scatoligenes</name>
    <name type="common">Olsenella scatoligenes</name>
    <dbReference type="NCBI Taxonomy" id="1299998"/>
    <lineage>
        <taxon>Bacteria</taxon>
        <taxon>Bacillati</taxon>
        <taxon>Actinomycetota</taxon>
        <taxon>Coriobacteriia</taxon>
        <taxon>Coriobacteriales</taxon>
        <taxon>Atopobiaceae</taxon>
        <taxon>Tractidigestivibacter</taxon>
    </lineage>
</organism>
<dbReference type="STRING" id="1299998.AUL39_10060"/>
<feature type="transmembrane region" description="Helical" evidence="1">
    <location>
        <begin position="126"/>
        <end position="152"/>
    </location>
</feature>
<proteinExistence type="predicted"/>
<dbReference type="OrthoDB" id="3169876at2"/>
<feature type="transmembrane region" description="Helical" evidence="1">
    <location>
        <begin position="164"/>
        <end position="183"/>
    </location>
</feature>
<keyword evidence="3" id="KW-1185">Reference proteome</keyword>